<dbReference type="SUPFAM" id="SSF55729">
    <property type="entry name" value="Acyl-CoA N-acyltransferases (Nat)"/>
    <property type="match status" value="1"/>
</dbReference>
<dbReference type="RefSeq" id="WP_026799111.1">
    <property type="nucleotide sequence ID" value="NZ_AULI01000001.1"/>
</dbReference>
<dbReference type="InterPro" id="IPR000182">
    <property type="entry name" value="GNAT_dom"/>
</dbReference>
<dbReference type="PROSITE" id="PS51186">
    <property type="entry name" value="GNAT"/>
    <property type="match status" value="1"/>
</dbReference>
<dbReference type="EMBL" id="AVPE01000001">
    <property type="protein sequence ID" value="KGX94062.1"/>
    <property type="molecule type" value="Genomic_DNA"/>
</dbReference>
<feature type="domain" description="N-acetyltransferase" evidence="1">
    <location>
        <begin position="146"/>
        <end position="290"/>
    </location>
</feature>
<comment type="caution">
    <text evidence="2">The sequence shown here is derived from an EMBL/GenBank/DDBJ whole genome shotgun (WGS) entry which is preliminary data.</text>
</comment>
<dbReference type="GO" id="GO:0016747">
    <property type="term" value="F:acyltransferase activity, transferring groups other than amino-acyl groups"/>
    <property type="evidence" value="ECO:0007669"/>
    <property type="project" value="InterPro"/>
</dbReference>
<reference evidence="2 3" key="1">
    <citation type="submission" date="2013-08" db="EMBL/GenBank/DDBJ databases">
        <authorList>
            <person name="Huang J."/>
            <person name="Wang G."/>
        </authorList>
    </citation>
    <scope>NUCLEOTIDE SEQUENCE [LARGE SCALE GENOMIC DNA]</scope>
    <source>
        <strain evidence="2 3">JSM 076056</strain>
    </source>
</reference>
<dbReference type="AlphaFoldDB" id="A0A0A5IE16"/>
<dbReference type="InterPro" id="IPR016181">
    <property type="entry name" value="Acyl_CoA_acyltransferase"/>
</dbReference>
<name>A0A0A5IE16_9BACI</name>
<dbReference type="STRING" id="1385510.GCA_000425205_00298"/>
<keyword evidence="3" id="KW-1185">Reference proteome</keyword>
<dbReference type="InterPro" id="IPR013653">
    <property type="entry name" value="GCN5-like_dom"/>
</dbReference>
<dbReference type="Proteomes" id="UP000030528">
    <property type="component" value="Unassembled WGS sequence"/>
</dbReference>
<evidence type="ECO:0000313" key="3">
    <source>
        <dbReference type="Proteomes" id="UP000030528"/>
    </source>
</evidence>
<organism evidence="2 3">
    <name type="scientific">Pontibacillus halophilus JSM 076056 = DSM 19796</name>
    <dbReference type="NCBI Taxonomy" id="1385510"/>
    <lineage>
        <taxon>Bacteria</taxon>
        <taxon>Bacillati</taxon>
        <taxon>Bacillota</taxon>
        <taxon>Bacilli</taxon>
        <taxon>Bacillales</taxon>
        <taxon>Bacillaceae</taxon>
        <taxon>Pontibacillus</taxon>
    </lineage>
</organism>
<evidence type="ECO:0000259" key="1">
    <source>
        <dbReference type="PROSITE" id="PS51186"/>
    </source>
</evidence>
<sequence>MTVFTYNCPNQFLSEVEPFFLVNEALHNLPMGVAMSINHDASALDIQPFLGHLSTRGIKRCILMRTKPSFWIMATNDELTENEIEELVLYFKANNLPVGSVIGDPKNVERFAQRWCKELRATSTIHMNQWVYVLNRVRQDLNRVDGELLKATPAHSNLIKEWLVEFGDQANEQIDHGTAQYMAEKYVERESVRLFHVGGEPVSMINQTRSTRNGCSVNGVFTPDKHKQNGYATASVTALSEEMLQGGYQFCCLYTDKDNIYSNRMYQNIGYEPIGESVVIRFDYEHVDKV</sequence>
<dbReference type="Gene3D" id="3.40.630.30">
    <property type="match status" value="1"/>
</dbReference>
<evidence type="ECO:0000313" key="2">
    <source>
        <dbReference type="EMBL" id="KGX94062.1"/>
    </source>
</evidence>
<protein>
    <recommendedName>
        <fullName evidence="1">N-acetyltransferase domain-containing protein</fullName>
    </recommendedName>
</protein>
<proteinExistence type="predicted"/>
<gene>
    <name evidence="2" type="ORF">N781_00900</name>
</gene>
<dbReference type="Pfam" id="PF08445">
    <property type="entry name" value="FR47"/>
    <property type="match status" value="1"/>
</dbReference>
<accession>A0A0A5IE16</accession>
<dbReference type="eggNOG" id="COG3393">
    <property type="taxonomic scope" value="Bacteria"/>
</dbReference>